<name>A0ABX7BEZ5_9PROT</name>
<evidence type="ECO:0000256" key="1">
    <source>
        <dbReference type="ARBA" id="ARBA00022801"/>
    </source>
</evidence>
<keyword evidence="1 3" id="KW-0378">Hydrolase</keyword>
<dbReference type="SUPFAM" id="SSF53474">
    <property type="entry name" value="alpha/beta-Hydrolases"/>
    <property type="match status" value="1"/>
</dbReference>
<keyword evidence="2" id="KW-0732">Signal</keyword>
<dbReference type="InterPro" id="IPR029058">
    <property type="entry name" value="AB_hydrolase_fold"/>
</dbReference>
<dbReference type="RefSeq" id="WP_201079756.1">
    <property type="nucleotide sequence ID" value="NZ_CP067420.1"/>
</dbReference>
<protein>
    <submittedName>
        <fullName evidence="3">D-(-)-3-hydroxybutyrate oligomer hydrolase</fullName>
    </submittedName>
</protein>
<sequence length="690" mass="74064">MGRAAATAVSALCLIIGTTPAAYSEDDRGRDDRRDGRDRIERHVTGKILRADYDGYSDDLLTAGLGAAGLAGPAPQAANPSSPTTEELRRIAIYNNYRALVDVSAGGGYGTLYGPLVGAGEKAQERDGKIPGTEYLALLDGDDGGNSRITVAVQIPDSFRPDKPCMVTATSSGSRGVYGAIGTAGEWGLKKGCAVVYNDKGTGTGFFDLENGKSYTVQGEHVEASGSSKPLNFQPRIQQRELDRYLEDSPDRWAIKHAHSRENPEADWGTDTLRSVQLGFHLLNRHFAGDKGFRRITPENTVVIASSVSNGGAAALRAAEEDRRGWIDGVAVSEPNVNPKRDRSFKIQQGNGPALAEHGRPLYDYISFYTLYEGCAAAVPGNTRALQVCTDLKARGLLNEGTPAEAQKLIQDYGIVPEQNALAAFYWSANVYQSVTVAYANAYSKASVTDNLCGFSYAFADATDRPAPLPRTNAELAFAQSNGVPPTIGIQLIRNGVSTTTVGGAAAPMADVDGAACLRSLWTAGDRDHQRRGGGGKSPARRLAKGVEEVLATANLRGKPAVIVHGRADALIAVNHSSRSYYGSALRQKQNIRYYEVTNAHHLDAFNALPAFAAAYVPLHVYFNEGLDYLYDHLTKGDALPPSQVVHTVPRETGVPAPPAITRDNVPPIAKKPRKEDRITFRESVLRIPN</sequence>
<feature type="chain" id="PRO_5045501786" evidence="2">
    <location>
        <begin position="25"/>
        <end position="690"/>
    </location>
</feature>
<evidence type="ECO:0000313" key="4">
    <source>
        <dbReference type="Proteomes" id="UP000595197"/>
    </source>
</evidence>
<organism evidence="3 4">
    <name type="scientific">Skermanella cutis</name>
    <dbReference type="NCBI Taxonomy" id="2775420"/>
    <lineage>
        <taxon>Bacteria</taxon>
        <taxon>Pseudomonadati</taxon>
        <taxon>Pseudomonadota</taxon>
        <taxon>Alphaproteobacteria</taxon>
        <taxon>Rhodospirillales</taxon>
        <taxon>Azospirillaceae</taxon>
        <taxon>Skermanella</taxon>
    </lineage>
</organism>
<gene>
    <name evidence="3" type="ORF">IGS68_10710</name>
</gene>
<evidence type="ECO:0000256" key="2">
    <source>
        <dbReference type="SAM" id="SignalP"/>
    </source>
</evidence>
<accession>A0ABX7BEZ5</accession>
<feature type="signal peptide" evidence="2">
    <location>
        <begin position="1"/>
        <end position="24"/>
    </location>
</feature>
<dbReference type="Pfam" id="PF10605">
    <property type="entry name" value="3HBOH"/>
    <property type="match status" value="1"/>
</dbReference>
<reference evidence="3" key="1">
    <citation type="submission" date="2021-02" db="EMBL/GenBank/DDBJ databases">
        <title>Skermanella TT6 skin isolate.</title>
        <authorList>
            <person name="Lee K."/>
            <person name="Ganzorig M."/>
        </authorList>
    </citation>
    <scope>NUCLEOTIDE SEQUENCE</scope>
    <source>
        <strain evidence="3">TT6</strain>
    </source>
</reference>
<dbReference type="GO" id="GO:0016787">
    <property type="term" value="F:hydrolase activity"/>
    <property type="evidence" value="ECO:0007669"/>
    <property type="project" value="UniProtKB-KW"/>
</dbReference>
<dbReference type="Proteomes" id="UP000595197">
    <property type="component" value="Chromosome"/>
</dbReference>
<evidence type="ECO:0000313" key="3">
    <source>
        <dbReference type="EMBL" id="QQP91636.1"/>
    </source>
</evidence>
<dbReference type="EMBL" id="CP067420">
    <property type="protein sequence ID" value="QQP91636.1"/>
    <property type="molecule type" value="Genomic_DNA"/>
</dbReference>
<proteinExistence type="predicted"/>
<keyword evidence="4" id="KW-1185">Reference proteome</keyword>
<dbReference type="InterPro" id="IPR016582">
    <property type="entry name" value="OHBut_olig_hydro_put"/>
</dbReference>